<dbReference type="EMBL" id="KN823069">
    <property type="protein sequence ID" value="KIO24072.1"/>
    <property type="molecule type" value="Genomic_DNA"/>
</dbReference>
<evidence type="ECO:0000313" key="3">
    <source>
        <dbReference type="Proteomes" id="UP000054248"/>
    </source>
</evidence>
<dbReference type="AlphaFoldDB" id="A0A0C3LRN3"/>
<reference evidence="2 3" key="1">
    <citation type="submission" date="2014-04" db="EMBL/GenBank/DDBJ databases">
        <authorList>
            <consortium name="DOE Joint Genome Institute"/>
            <person name="Kuo A."/>
            <person name="Girlanda M."/>
            <person name="Perotto S."/>
            <person name="Kohler A."/>
            <person name="Nagy L.G."/>
            <person name="Floudas D."/>
            <person name="Copeland A."/>
            <person name="Barry K.W."/>
            <person name="Cichocki N."/>
            <person name="Veneault-Fourrey C."/>
            <person name="LaButti K."/>
            <person name="Lindquist E.A."/>
            <person name="Lipzen A."/>
            <person name="Lundell T."/>
            <person name="Morin E."/>
            <person name="Murat C."/>
            <person name="Sun H."/>
            <person name="Tunlid A."/>
            <person name="Henrissat B."/>
            <person name="Grigoriev I.V."/>
            <person name="Hibbett D.S."/>
            <person name="Martin F."/>
            <person name="Nordberg H.P."/>
            <person name="Cantor M.N."/>
            <person name="Hua S.X."/>
        </authorList>
    </citation>
    <scope>NUCLEOTIDE SEQUENCE [LARGE SCALE GENOMIC DNA]</scope>
    <source>
        <strain evidence="2 3">MUT 4182</strain>
    </source>
</reference>
<feature type="compositionally biased region" description="Polar residues" evidence="1">
    <location>
        <begin position="112"/>
        <end position="122"/>
    </location>
</feature>
<gene>
    <name evidence="2" type="ORF">M407DRAFT_104074</name>
</gene>
<keyword evidence="3" id="KW-1185">Reference proteome</keyword>
<dbReference type="OrthoDB" id="5376140at2759"/>
<reference evidence="3" key="2">
    <citation type="submission" date="2015-01" db="EMBL/GenBank/DDBJ databases">
        <title>Evolutionary Origins and Diversification of the Mycorrhizal Mutualists.</title>
        <authorList>
            <consortium name="DOE Joint Genome Institute"/>
            <consortium name="Mycorrhizal Genomics Consortium"/>
            <person name="Kohler A."/>
            <person name="Kuo A."/>
            <person name="Nagy L.G."/>
            <person name="Floudas D."/>
            <person name="Copeland A."/>
            <person name="Barry K.W."/>
            <person name="Cichocki N."/>
            <person name="Veneault-Fourrey C."/>
            <person name="LaButti K."/>
            <person name="Lindquist E.A."/>
            <person name="Lipzen A."/>
            <person name="Lundell T."/>
            <person name="Morin E."/>
            <person name="Murat C."/>
            <person name="Riley R."/>
            <person name="Ohm R."/>
            <person name="Sun H."/>
            <person name="Tunlid A."/>
            <person name="Henrissat B."/>
            <person name="Grigoriev I.V."/>
            <person name="Hibbett D.S."/>
            <person name="Martin F."/>
        </authorList>
    </citation>
    <scope>NUCLEOTIDE SEQUENCE [LARGE SCALE GENOMIC DNA]</scope>
    <source>
        <strain evidence="3">MUT 4182</strain>
    </source>
</reference>
<feature type="region of interest" description="Disordered" evidence="1">
    <location>
        <begin position="20"/>
        <end position="46"/>
    </location>
</feature>
<sequence>MMPFTGKLAHKLFNANFKVHHPSRSAKSSETWEERETNKERAEDILERQDQLHDITRSVIPRAVTHRVYGNVREVEIARLGRFRIGGFALLNAITPGPNDDRPPDDVDPTCKSPNNVVNEFG</sequence>
<dbReference type="HOGENOM" id="CLU_2028421_0_0_1"/>
<evidence type="ECO:0000256" key="1">
    <source>
        <dbReference type="SAM" id="MobiDB-lite"/>
    </source>
</evidence>
<protein>
    <submittedName>
        <fullName evidence="2">Uncharacterized protein</fullName>
    </submittedName>
</protein>
<organism evidence="2 3">
    <name type="scientific">Tulasnella calospora MUT 4182</name>
    <dbReference type="NCBI Taxonomy" id="1051891"/>
    <lineage>
        <taxon>Eukaryota</taxon>
        <taxon>Fungi</taxon>
        <taxon>Dikarya</taxon>
        <taxon>Basidiomycota</taxon>
        <taxon>Agaricomycotina</taxon>
        <taxon>Agaricomycetes</taxon>
        <taxon>Cantharellales</taxon>
        <taxon>Tulasnellaceae</taxon>
        <taxon>Tulasnella</taxon>
    </lineage>
</organism>
<evidence type="ECO:0000313" key="2">
    <source>
        <dbReference type="EMBL" id="KIO24072.1"/>
    </source>
</evidence>
<proteinExistence type="predicted"/>
<name>A0A0C3LRN3_9AGAM</name>
<feature type="region of interest" description="Disordered" evidence="1">
    <location>
        <begin position="96"/>
        <end position="122"/>
    </location>
</feature>
<accession>A0A0C3LRN3</accession>
<dbReference type="Proteomes" id="UP000054248">
    <property type="component" value="Unassembled WGS sequence"/>
</dbReference>
<feature type="compositionally biased region" description="Basic and acidic residues" evidence="1">
    <location>
        <begin position="30"/>
        <end position="46"/>
    </location>
</feature>